<gene>
    <name evidence="1" type="ORF">AMON00008_LOCUS49950</name>
</gene>
<organism evidence="1">
    <name type="scientific">Alexandrium monilatum</name>
    <dbReference type="NCBI Taxonomy" id="311494"/>
    <lineage>
        <taxon>Eukaryota</taxon>
        <taxon>Sar</taxon>
        <taxon>Alveolata</taxon>
        <taxon>Dinophyceae</taxon>
        <taxon>Gonyaulacales</taxon>
        <taxon>Pyrocystaceae</taxon>
        <taxon>Alexandrium</taxon>
    </lineage>
</organism>
<evidence type="ECO:0000313" key="1">
    <source>
        <dbReference type="EMBL" id="CAE4645087.1"/>
    </source>
</evidence>
<proteinExistence type="predicted"/>
<sequence length="464" mass="50177">MFGNLLGSRGNPLGEEETWHVGGRYGLRPGCELHLRVGPTPEAASFPAHTQSVLLLQINSTRNAWTSSDTGDPEEELVGLVVPGPSAPTGWVTLESPMGPGPLIRRRLGGSWEVRARYFVQHLSTLRIGAELSSDRICHLEPGEEVLSLQLRGSRADTGARLRMMVSTETKLIGWLSPETANGDRLLYPVNLLSPAVVELCKPGKRRWRSWALSAPVPRYFSFSLGRAMPWTVGGQYRVLERVALLQGSEPGSSEACKLAPGTLVTIEELHIVRCPCLSWRPVAFVLVDEGRHRCRRGWLRCAGNDGRDLIDTRNQQEVDEILEKLGRQGACAVTSGHPLQNVEVAARTAEFARVAAGTPGYSYGWPVFDDNGQLLQAESVLSSPISSTDSNFARLVRPEPASAHAPPDIDLPEPASAHAPLDIELPAEAVPGTLPPSIVLRAGASGDPCEGTIIATGRNLIHL</sequence>
<dbReference type="EMBL" id="HBNR01070522">
    <property type="protein sequence ID" value="CAE4645087.1"/>
    <property type="molecule type" value="Transcribed_RNA"/>
</dbReference>
<name>A0A7S4SGK9_9DINO</name>
<accession>A0A7S4SGK9</accession>
<reference evidence="1" key="1">
    <citation type="submission" date="2021-01" db="EMBL/GenBank/DDBJ databases">
        <authorList>
            <person name="Corre E."/>
            <person name="Pelletier E."/>
            <person name="Niang G."/>
            <person name="Scheremetjew M."/>
            <person name="Finn R."/>
            <person name="Kale V."/>
            <person name="Holt S."/>
            <person name="Cochrane G."/>
            <person name="Meng A."/>
            <person name="Brown T."/>
            <person name="Cohen L."/>
        </authorList>
    </citation>
    <scope>NUCLEOTIDE SEQUENCE</scope>
    <source>
        <strain evidence="1">CCMP3105</strain>
    </source>
</reference>
<protein>
    <submittedName>
        <fullName evidence="1">Uncharacterized protein</fullName>
    </submittedName>
</protein>
<dbReference type="AlphaFoldDB" id="A0A7S4SGK9"/>